<dbReference type="OrthoDB" id="2367144at2759"/>
<gene>
    <name evidence="1" type="ORF">AGERDE_LOCUS12297</name>
</gene>
<dbReference type="AlphaFoldDB" id="A0A9N9EDC0"/>
<accession>A0A9N9EDC0</accession>
<dbReference type="Pfam" id="PF08238">
    <property type="entry name" value="Sel1"/>
    <property type="match status" value="2"/>
</dbReference>
<evidence type="ECO:0000313" key="1">
    <source>
        <dbReference type="EMBL" id="CAG8671923.1"/>
    </source>
</evidence>
<proteinExistence type="predicted"/>
<protein>
    <submittedName>
        <fullName evidence="1">10143_t:CDS:1</fullName>
    </submittedName>
</protein>
<dbReference type="InterPro" id="IPR006597">
    <property type="entry name" value="Sel1-like"/>
</dbReference>
<comment type="caution">
    <text evidence="1">The sequence shown here is derived from an EMBL/GenBank/DDBJ whole genome shotgun (WGS) entry which is preliminary data.</text>
</comment>
<dbReference type="InterPro" id="IPR011990">
    <property type="entry name" value="TPR-like_helical_dom_sf"/>
</dbReference>
<organism evidence="1 2">
    <name type="scientific">Ambispora gerdemannii</name>
    <dbReference type="NCBI Taxonomy" id="144530"/>
    <lineage>
        <taxon>Eukaryota</taxon>
        <taxon>Fungi</taxon>
        <taxon>Fungi incertae sedis</taxon>
        <taxon>Mucoromycota</taxon>
        <taxon>Glomeromycotina</taxon>
        <taxon>Glomeromycetes</taxon>
        <taxon>Archaeosporales</taxon>
        <taxon>Ambisporaceae</taxon>
        <taxon>Ambispora</taxon>
    </lineage>
</organism>
<dbReference type="Gene3D" id="1.25.40.10">
    <property type="entry name" value="Tetratricopeptide repeat domain"/>
    <property type="match status" value="1"/>
</dbReference>
<evidence type="ECO:0000313" key="2">
    <source>
        <dbReference type="Proteomes" id="UP000789831"/>
    </source>
</evidence>
<name>A0A9N9EDC0_9GLOM</name>
<reference evidence="1" key="1">
    <citation type="submission" date="2021-06" db="EMBL/GenBank/DDBJ databases">
        <authorList>
            <person name="Kallberg Y."/>
            <person name="Tangrot J."/>
            <person name="Rosling A."/>
        </authorList>
    </citation>
    <scope>NUCLEOTIDE SEQUENCE</scope>
    <source>
        <strain evidence="1">MT106</strain>
    </source>
</reference>
<dbReference type="Proteomes" id="UP000789831">
    <property type="component" value="Unassembled WGS sequence"/>
</dbReference>
<sequence>MNSHQDIKETQELNDLEELYTVFYAIKDPGPYAKDKNITEAVIKWLNRKGMTQPQLYRLLSKQADDATYACILGLLYHYGIGVQVDHSMAFVCYGYAAESSNDAFAQNQAYNNGNLSSTQRLVHCHRNGDGTPRDPHKALYLAKKDPNIFRSILSAW</sequence>
<dbReference type="SMART" id="SM00671">
    <property type="entry name" value="SEL1"/>
    <property type="match status" value="1"/>
</dbReference>
<keyword evidence="2" id="KW-1185">Reference proteome</keyword>
<dbReference type="EMBL" id="CAJVPL010007905">
    <property type="protein sequence ID" value="CAG8671923.1"/>
    <property type="molecule type" value="Genomic_DNA"/>
</dbReference>
<dbReference type="SUPFAM" id="SSF81901">
    <property type="entry name" value="HCP-like"/>
    <property type="match status" value="1"/>
</dbReference>